<dbReference type="AlphaFoldDB" id="A0AAW5L741"/>
<dbReference type="EMBL" id="JANHEB010000385">
    <property type="protein sequence ID" value="MCQ6289385.1"/>
    <property type="molecule type" value="Genomic_DNA"/>
</dbReference>
<evidence type="ECO:0000313" key="3">
    <source>
        <dbReference type="Proteomes" id="UP001204643"/>
    </source>
</evidence>
<evidence type="ECO:0000256" key="1">
    <source>
        <dbReference type="SAM" id="MobiDB-lite"/>
    </source>
</evidence>
<organism evidence="2 3">
    <name type="scientific">Bacillus cereus</name>
    <dbReference type="NCBI Taxonomy" id="1396"/>
    <lineage>
        <taxon>Bacteria</taxon>
        <taxon>Bacillati</taxon>
        <taxon>Bacillota</taxon>
        <taxon>Bacilli</taxon>
        <taxon>Bacillales</taxon>
        <taxon>Bacillaceae</taxon>
        <taxon>Bacillus</taxon>
        <taxon>Bacillus cereus group</taxon>
    </lineage>
</organism>
<proteinExistence type="predicted"/>
<accession>A0AAW5L741</accession>
<feature type="region of interest" description="Disordered" evidence="1">
    <location>
        <begin position="53"/>
        <end position="79"/>
    </location>
</feature>
<reference evidence="2" key="1">
    <citation type="submission" date="2022-07" db="EMBL/GenBank/DDBJ databases">
        <title>Identification and characterization of Bacillus thuringiensis and other Bacillus cereus group isolates from spinach by whole genome sequencing.</title>
        <authorList>
            <person name="Zao X."/>
            <person name="Zervas A."/>
            <person name="Hendriks M."/>
            <person name="Rajkovic A."/>
            <person name="Van Overbeek L."/>
            <person name="Hendriksen N.B."/>
            <person name="Uyttendaele M."/>
        </authorList>
    </citation>
    <scope>NUCLEOTIDE SEQUENCE</scope>
    <source>
        <strain evidence="2">781001F-1</strain>
    </source>
</reference>
<dbReference type="Proteomes" id="UP001204643">
    <property type="component" value="Unassembled WGS sequence"/>
</dbReference>
<sequence>IIDEQIEHNMWVTLVTIHNCRKKHPIMEQAVSRGKEVVDREVENALFKSGLIWGGGSPPDRPRGRMPASALKKRGKGGG</sequence>
<name>A0AAW5L741_BACCE</name>
<feature type="non-terminal residue" evidence="2">
    <location>
        <position position="79"/>
    </location>
</feature>
<comment type="caution">
    <text evidence="2">The sequence shown here is derived from an EMBL/GenBank/DDBJ whole genome shotgun (WGS) entry which is preliminary data.</text>
</comment>
<protein>
    <submittedName>
        <fullName evidence="2">Uncharacterized protein</fullName>
    </submittedName>
</protein>
<feature type="non-terminal residue" evidence="2">
    <location>
        <position position="1"/>
    </location>
</feature>
<gene>
    <name evidence="2" type="ORF">NPM19_33280</name>
</gene>
<evidence type="ECO:0000313" key="2">
    <source>
        <dbReference type="EMBL" id="MCQ6289385.1"/>
    </source>
</evidence>